<keyword evidence="3" id="KW-1185">Reference proteome</keyword>
<dbReference type="Proteomes" id="UP001595748">
    <property type="component" value="Unassembled WGS sequence"/>
</dbReference>
<evidence type="ECO:0008006" key="4">
    <source>
        <dbReference type="Google" id="ProtNLM"/>
    </source>
</evidence>
<gene>
    <name evidence="2" type="ORF">ACFOPQ_13125</name>
</gene>
<dbReference type="Gene3D" id="3.40.50.1010">
    <property type="entry name" value="5'-nuclease"/>
    <property type="match status" value="1"/>
</dbReference>
<evidence type="ECO:0000256" key="1">
    <source>
        <dbReference type="SAM" id="MobiDB-lite"/>
    </source>
</evidence>
<reference evidence="3" key="1">
    <citation type="journal article" date="2019" name="Int. J. Syst. Evol. Microbiol.">
        <title>The Global Catalogue of Microorganisms (GCM) 10K type strain sequencing project: providing services to taxonomists for standard genome sequencing and annotation.</title>
        <authorList>
            <consortium name="The Broad Institute Genomics Platform"/>
            <consortium name="The Broad Institute Genome Sequencing Center for Infectious Disease"/>
            <person name="Wu L."/>
            <person name="Ma J."/>
        </authorList>
    </citation>
    <scope>NUCLEOTIDE SEQUENCE [LARGE SCALE GENOMIC DNA]</scope>
    <source>
        <strain evidence="3">CCTCC AB 2013263</strain>
    </source>
</reference>
<evidence type="ECO:0000313" key="2">
    <source>
        <dbReference type="EMBL" id="MFC3861703.1"/>
    </source>
</evidence>
<proteinExistence type="predicted"/>
<sequence length="124" mass="13760">MRSLITSGSYSISLKGNQQDLGSSRPLLWRGKAGRGKRRGRGDFTHGQVQEQYAKLLAVVQEIPFDAECREKAAFYYARKSPYDLSLGDAACLGTAEALKVDVLTAEQGWAKIPDLPFQVRLIR</sequence>
<accession>A0ABV8A7M0</accession>
<name>A0ABV8A7M0_9DEIO</name>
<feature type="region of interest" description="Disordered" evidence="1">
    <location>
        <begin position="23"/>
        <end position="44"/>
    </location>
</feature>
<comment type="caution">
    <text evidence="2">The sequence shown here is derived from an EMBL/GenBank/DDBJ whole genome shotgun (WGS) entry which is preliminary data.</text>
</comment>
<dbReference type="SUPFAM" id="SSF88723">
    <property type="entry name" value="PIN domain-like"/>
    <property type="match status" value="1"/>
</dbReference>
<protein>
    <recommendedName>
        <fullName evidence="4">PIN domain-containing protein</fullName>
    </recommendedName>
</protein>
<dbReference type="InterPro" id="IPR029060">
    <property type="entry name" value="PIN-like_dom_sf"/>
</dbReference>
<dbReference type="RefSeq" id="WP_380078863.1">
    <property type="nucleotide sequence ID" value="NZ_JBHRZF010000154.1"/>
</dbReference>
<organism evidence="2 3">
    <name type="scientific">Deinococcus antarcticus</name>
    <dbReference type="NCBI Taxonomy" id="1298767"/>
    <lineage>
        <taxon>Bacteria</taxon>
        <taxon>Thermotogati</taxon>
        <taxon>Deinococcota</taxon>
        <taxon>Deinococci</taxon>
        <taxon>Deinococcales</taxon>
        <taxon>Deinococcaceae</taxon>
        <taxon>Deinococcus</taxon>
    </lineage>
</organism>
<evidence type="ECO:0000313" key="3">
    <source>
        <dbReference type="Proteomes" id="UP001595748"/>
    </source>
</evidence>
<dbReference type="EMBL" id="JBHRZF010000154">
    <property type="protein sequence ID" value="MFC3861703.1"/>
    <property type="molecule type" value="Genomic_DNA"/>
</dbReference>